<dbReference type="EMBL" id="PGTB01000009">
    <property type="protein sequence ID" value="PJE37751.1"/>
    <property type="molecule type" value="Genomic_DNA"/>
</dbReference>
<evidence type="ECO:0000313" key="4">
    <source>
        <dbReference type="EMBL" id="PJE37751.1"/>
    </source>
</evidence>
<keyword evidence="1 2" id="KW-0597">Phosphoprotein</keyword>
<feature type="modified residue" description="4-aspartylphosphate" evidence="2">
    <location>
        <position position="53"/>
    </location>
</feature>
<sequence>MLRLMHVEDDEDIREVAKMALELSGKFELLQCESGEEALKKAPEFMPEVLLLDVMMPGMSGPTTLETLRKMDAFRDTPAIFMTARAQPAEIEELKAISAIAVVVKPFDPITLGDQIMDALNA</sequence>
<dbReference type="Gene3D" id="3.40.50.2300">
    <property type="match status" value="1"/>
</dbReference>
<reference evidence="4 5" key="1">
    <citation type="journal article" date="2018" name="Int. J. Syst. Evol. Microbiol.">
        <title>Pseudooceanicola lipolyticus sp. nov., a marine alphaproteobacterium, reclassification of Oceanicola flagellatus as Pseudooceanicola flagellatus comb. nov. and emended description of the genus Pseudooceanicola.</title>
        <authorList>
            <person name="Huang M.-M."/>
            <person name="Guo L.-L."/>
            <person name="Wu Y.-H."/>
            <person name="Lai Q.-L."/>
            <person name="Shao Z.-Z."/>
            <person name="Wang C.-S."/>
            <person name="Wu M."/>
            <person name="Xu X.-W."/>
        </authorList>
    </citation>
    <scope>NUCLEOTIDE SEQUENCE [LARGE SCALE GENOMIC DNA]</scope>
    <source>
        <strain evidence="4 5">157</strain>
    </source>
</reference>
<evidence type="ECO:0000313" key="5">
    <source>
        <dbReference type="Proteomes" id="UP000231553"/>
    </source>
</evidence>
<organism evidence="4 5">
    <name type="scientific">Pseudooceanicola lipolyticus</name>
    <dbReference type="NCBI Taxonomy" id="2029104"/>
    <lineage>
        <taxon>Bacteria</taxon>
        <taxon>Pseudomonadati</taxon>
        <taxon>Pseudomonadota</taxon>
        <taxon>Alphaproteobacteria</taxon>
        <taxon>Rhodobacterales</taxon>
        <taxon>Paracoccaceae</taxon>
        <taxon>Pseudooceanicola</taxon>
    </lineage>
</organism>
<dbReference type="InterPro" id="IPR001789">
    <property type="entry name" value="Sig_transdc_resp-reg_receiver"/>
</dbReference>
<dbReference type="OrthoDB" id="9800897at2"/>
<protein>
    <recommendedName>
        <fullName evidence="3">Response regulatory domain-containing protein</fullName>
    </recommendedName>
</protein>
<dbReference type="PANTHER" id="PTHR44591:SF3">
    <property type="entry name" value="RESPONSE REGULATORY DOMAIN-CONTAINING PROTEIN"/>
    <property type="match status" value="1"/>
</dbReference>
<name>A0A2M8J4P5_9RHOB</name>
<dbReference type="SUPFAM" id="SSF52172">
    <property type="entry name" value="CheY-like"/>
    <property type="match status" value="1"/>
</dbReference>
<comment type="caution">
    <text evidence="4">The sequence shown here is derived from an EMBL/GenBank/DDBJ whole genome shotgun (WGS) entry which is preliminary data.</text>
</comment>
<dbReference type="InterPro" id="IPR011006">
    <property type="entry name" value="CheY-like_superfamily"/>
</dbReference>
<evidence type="ECO:0000259" key="3">
    <source>
        <dbReference type="PROSITE" id="PS50110"/>
    </source>
</evidence>
<dbReference type="RefSeq" id="WP_100161472.1">
    <property type="nucleotide sequence ID" value="NZ_PGTB01000009.1"/>
</dbReference>
<evidence type="ECO:0000256" key="1">
    <source>
        <dbReference type="ARBA" id="ARBA00022553"/>
    </source>
</evidence>
<dbReference type="GO" id="GO:0000160">
    <property type="term" value="P:phosphorelay signal transduction system"/>
    <property type="evidence" value="ECO:0007669"/>
    <property type="project" value="InterPro"/>
</dbReference>
<dbReference type="InterPro" id="IPR050595">
    <property type="entry name" value="Bact_response_regulator"/>
</dbReference>
<evidence type="ECO:0000256" key="2">
    <source>
        <dbReference type="PROSITE-ProRule" id="PRU00169"/>
    </source>
</evidence>
<accession>A0A2M8J4P5</accession>
<dbReference type="PANTHER" id="PTHR44591">
    <property type="entry name" value="STRESS RESPONSE REGULATOR PROTEIN 1"/>
    <property type="match status" value="1"/>
</dbReference>
<dbReference type="Pfam" id="PF00072">
    <property type="entry name" value="Response_reg"/>
    <property type="match status" value="1"/>
</dbReference>
<feature type="domain" description="Response regulatory" evidence="3">
    <location>
        <begin position="3"/>
        <end position="120"/>
    </location>
</feature>
<dbReference type="PROSITE" id="PS50110">
    <property type="entry name" value="RESPONSE_REGULATORY"/>
    <property type="match status" value="1"/>
</dbReference>
<proteinExistence type="predicted"/>
<keyword evidence="5" id="KW-1185">Reference proteome</keyword>
<dbReference type="SMART" id="SM00448">
    <property type="entry name" value="REC"/>
    <property type="match status" value="1"/>
</dbReference>
<dbReference type="Proteomes" id="UP000231553">
    <property type="component" value="Unassembled WGS sequence"/>
</dbReference>
<gene>
    <name evidence="4" type="ORF">CVM52_05100</name>
</gene>
<dbReference type="AlphaFoldDB" id="A0A2M8J4P5"/>